<dbReference type="Pfam" id="PF01432">
    <property type="entry name" value="Peptidase_M3"/>
    <property type="match status" value="1"/>
</dbReference>
<evidence type="ECO:0000256" key="2">
    <source>
        <dbReference type="ARBA" id="ARBA00022670"/>
    </source>
</evidence>
<dbReference type="GO" id="GO:0006508">
    <property type="term" value="P:proteolysis"/>
    <property type="evidence" value="ECO:0007669"/>
    <property type="project" value="UniProtKB-KW"/>
</dbReference>
<dbReference type="GO" id="GO:0006518">
    <property type="term" value="P:peptide metabolic process"/>
    <property type="evidence" value="ECO:0007669"/>
    <property type="project" value="TreeGrafter"/>
</dbReference>
<dbReference type="GO" id="GO:0004222">
    <property type="term" value="F:metalloendopeptidase activity"/>
    <property type="evidence" value="ECO:0007669"/>
    <property type="project" value="UniProtKB-EC"/>
</dbReference>
<sequence>MEQDGLPKFGKIEPKHLTPAVEDLLAKLESDFSSMEADLSKKSDIDVIDYDEVLPVLEKMQYPIGFVWGIAGHLNGVKNGDELREAYESNQPKVVQSMTQFSQSKPLFDALSAIEKQWEESKDDDDCPSFLMKQQRRAVESSLLDMKLGGVGLEGDEKERFNEIRQRLAKLSNSFSNNVLDDTKAFSHTVENSEVMEGVPESARALWANSYAQHMKSEAKEGEEVPEIDMDKATENGPWRVTLDIPSYLPVMQHVKDRSLREKIYKAYIQRASEKNDDKNNVPLIYEILTLKQELAKMLGFSNYAELSLAKKMAPSVEAVTELTDLMAKKAIPAARKELEEVTALARKEGGDDYAEGVLEKLEPWDTTFWSERLKESKFDMTEEELRPYFALPAVLDGMFGLLNRLFNIDVKAADGEAEVWNEDVRFFKIFDSDTGEHISSFFLDPYSRPENKRGGAWMDTCIGKSQATNHDIPVAYLTCNGSPPIGDQPSLMTFREVETLFHETGHGLQHMLTKASVGDVAGINGIEWDAVELPSQFMENWCYDRPTVYGFAKHWETGEPLPEEKFEKLCEQKIFNSGMMTCRQLYFGQLDLALHSDFDASAAGKGEGPSLFEFSNGIAEQYIPHSMPLEEDRFLCSFSHIFAGGYSAGYYSYKWAEVMSADAFGAFEDVGLDNEEGIREIGRKFRNTVLSLGGGIAPSVVFKEFRGRDPTPDALLRHNGLD</sequence>
<dbReference type="InterPro" id="IPR034005">
    <property type="entry name" value="M3A_DCP"/>
</dbReference>
<feature type="domain" description="Oligopeptidase A N-terminal" evidence="11">
    <location>
        <begin position="22"/>
        <end position="158"/>
    </location>
</feature>
<keyword evidence="6 9" id="KW-0482">Metalloprotease</keyword>
<dbReference type="Gene3D" id="1.10.1370.10">
    <property type="entry name" value="Neurolysin, domain 3"/>
    <property type="match status" value="1"/>
</dbReference>
<evidence type="ECO:0000256" key="9">
    <source>
        <dbReference type="RuleBase" id="RU003435"/>
    </source>
</evidence>
<evidence type="ECO:0000313" key="12">
    <source>
        <dbReference type="EMBL" id="OEU16653.1"/>
    </source>
</evidence>
<evidence type="ECO:0000259" key="11">
    <source>
        <dbReference type="Pfam" id="PF19310"/>
    </source>
</evidence>
<evidence type="ECO:0000256" key="8">
    <source>
        <dbReference type="ARBA" id="ARBA00026100"/>
    </source>
</evidence>
<dbReference type="GO" id="GO:0005829">
    <property type="term" value="C:cytosol"/>
    <property type="evidence" value="ECO:0007669"/>
    <property type="project" value="UniProtKB-ARBA"/>
</dbReference>
<evidence type="ECO:0000256" key="7">
    <source>
        <dbReference type="ARBA" id="ARBA00024603"/>
    </source>
</evidence>
<organism evidence="12 13">
    <name type="scientific">Fragilariopsis cylindrus CCMP1102</name>
    <dbReference type="NCBI Taxonomy" id="635003"/>
    <lineage>
        <taxon>Eukaryota</taxon>
        <taxon>Sar</taxon>
        <taxon>Stramenopiles</taxon>
        <taxon>Ochrophyta</taxon>
        <taxon>Bacillariophyta</taxon>
        <taxon>Bacillariophyceae</taxon>
        <taxon>Bacillariophycidae</taxon>
        <taxon>Bacillariales</taxon>
        <taxon>Bacillariaceae</taxon>
        <taxon>Fragilariopsis</taxon>
    </lineage>
</organism>
<reference evidence="12 13" key="1">
    <citation type="submission" date="2016-09" db="EMBL/GenBank/DDBJ databases">
        <title>Extensive genetic diversity and differential bi-allelic expression allows diatom success in the polar Southern Ocean.</title>
        <authorList>
            <consortium name="DOE Joint Genome Institute"/>
            <person name="Mock T."/>
            <person name="Otillar R.P."/>
            <person name="Strauss J."/>
            <person name="Dupont C."/>
            <person name="Frickenhaus S."/>
            <person name="Maumus F."/>
            <person name="Mcmullan M."/>
            <person name="Sanges R."/>
            <person name="Schmutz J."/>
            <person name="Toseland A."/>
            <person name="Valas R."/>
            <person name="Veluchamy A."/>
            <person name="Ward B.J."/>
            <person name="Allen A."/>
            <person name="Barry K."/>
            <person name="Falciatore A."/>
            <person name="Ferrante M."/>
            <person name="Fortunato A.E."/>
            <person name="Gloeckner G."/>
            <person name="Gruber A."/>
            <person name="Hipkin R."/>
            <person name="Janech M."/>
            <person name="Kroth P."/>
            <person name="Leese F."/>
            <person name="Lindquist E."/>
            <person name="Lyon B.R."/>
            <person name="Martin J."/>
            <person name="Mayer C."/>
            <person name="Parker M."/>
            <person name="Quesneville H."/>
            <person name="Raymond J."/>
            <person name="Uhlig C."/>
            <person name="Valentin K.U."/>
            <person name="Worden A.Z."/>
            <person name="Armbrust E.V."/>
            <person name="Bowler C."/>
            <person name="Green B."/>
            <person name="Moulton V."/>
            <person name="Van Oosterhout C."/>
            <person name="Grigoriev I."/>
        </authorList>
    </citation>
    <scope>NUCLEOTIDE SEQUENCE [LARGE SCALE GENOMIC DNA]</scope>
    <source>
        <strain evidence="12 13">CCMP1102</strain>
    </source>
</reference>
<dbReference type="OrthoDB" id="534666at2759"/>
<dbReference type="InterPro" id="IPR024077">
    <property type="entry name" value="Neurolysin/TOP_dom2"/>
</dbReference>
<dbReference type="CDD" id="cd06456">
    <property type="entry name" value="M3A_DCP"/>
    <property type="match status" value="1"/>
</dbReference>
<evidence type="ECO:0000256" key="3">
    <source>
        <dbReference type="ARBA" id="ARBA00022723"/>
    </source>
</evidence>
<dbReference type="InterPro" id="IPR024079">
    <property type="entry name" value="MetalloPept_cat_dom_sf"/>
</dbReference>
<dbReference type="Pfam" id="PF19310">
    <property type="entry name" value="TOP_N"/>
    <property type="match status" value="1"/>
</dbReference>
<dbReference type="SUPFAM" id="SSF55486">
    <property type="entry name" value="Metalloproteases ('zincins'), catalytic domain"/>
    <property type="match status" value="1"/>
</dbReference>
<name>A0A1E7FFT5_9STRA</name>
<dbReference type="Gene3D" id="3.40.390.10">
    <property type="entry name" value="Collagenase (Catalytic Domain)"/>
    <property type="match status" value="1"/>
</dbReference>
<proteinExistence type="inferred from homology"/>
<keyword evidence="4 9" id="KW-0378">Hydrolase</keyword>
<comment type="catalytic activity">
    <reaction evidence="7">
        <text>Hydrolysis of oligopeptides, with broad specificity. Gly or Ala commonly occur as P1 or P1' residues, but more distant residues are also important, as is shown by the fact that Z-Gly-Pro-Gly-|-Gly-Pro-Ala is cleaved, but not Z-(Gly)(5).</text>
        <dbReference type="EC" id="3.4.24.70"/>
    </reaction>
</comment>
<dbReference type="PANTHER" id="PTHR11804">
    <property type="entry name" value="PROTEASE M3 THIMET OLIGOPEPTIDASE-RELATED"/>
    <property type="match status" value="1"/>
</dbReference>
<evidence type="ECO:0000256" key="4">
    <source>
        <dbReference type="ARBA" id="ARBA00022801"/>
    </source>
</evidence>
<dbReference type="PANTHER" id="PTHR11804:SF83">
    <property type="entry name" value="LD37516P"/>
    <property type="match status" value="1"/>
</dbReference>
<accession>A0A1E7FFT5</accession>
<gene>
    <name evidence="12" type="ORF">FRACYDRAFT_169635</name>
</gene>
<protein>
    <recommendedName>
        <fullName evidence="8">oligopeptidase A</fullName>
        <ecNumber evidence="8">3.4.24.70</ecNumber>
    </recommendedName>
</protein>
<keyword evidence="2 9" id="KW-0645">Protease</keyword>
<dbReference type="GO" id="GO:0046872">
    <property type="term" value="F:metal ion binding"/>
    <property type="evidence" value="ECO:0007669"/>
    <property type="project" value="UniProtKB-UniRule"/>
</dbReference>
<evidence type="ECO:0000256" key="1">
    <source>
        <dbReference type="ARBA" id="ARBA00006040"/>
    </source>
</evidence>
<keyword evidence="3 9" id="KW-0479">Metal-binding</keyword>
<dbReference type="InterPro" id="IPR001567">
    <property type="entry name" value="Pept_M3A_M3B_dom"/>
</dbReference>
<evidence type="ECO:0000313" key="13">
    <source>
        <dbReference type="Proteomes" id="UP000095751"/>
    </source>
</evidence>
<feature type="domain" description="Peptidase M3A/M3B catalytic" evidence="10">
    <location>
        <begin position="251"/>
        <end position="721"/>
    </location>
</feature>
<keyword evidence="13" id="KW-1185">Reference proteome</keyword>
<dbReference type="AlphaFoldDB" id="A0A1E7FFT5"/>
<dbReference type="InterPro" id="IPR045090">
    <property type="entry name" value="Pept_M3A_M3B"/>
</dbReference>
<dbReference type="Proteomes" id="UP000095751">
    <property type="component" value="Unassembled WGS sequence"/>
</dbReference>
<comment type="similarity">
    <text evidence="1 9">Belongs to the peptidase M3 family.</text>
</comment>
<dbReference type="KEGG" id="fcy:FRACYDRAFT_169635"/>
<evidence type="ECO:0000256" key="5">
    <source>
        <dbReference type="ARBA" id="ARBA00022833"/>
    </source>
</evidence>
<dbReference type="EMBL" id="KV784358">
    <property type="protein sequence ID" value="OEU16653.1"/>
    <property type="molecule type" value="Genomic_DNA"/>
</dbReference>
<evidence type="ECO:0000256" key="6">
    <source>
        <dbReference type="ARBA" id="ARBA00023049"/>
    </source>
</evidence>
<comment type="cofactor">
    <cofactor evidence="9">
        <name>Zn(2+)</name>
        <dbReference type="ChEBI" id="CHEBI:29105"/>
    </cofactor>
    <text evidence="9">Binds 1 zinc ion.</text>
</comment>
<dbReference type="InterPro" id="IPR045666">
    <property type="entry name" value="OpdA_N"/>
</dbReference>
<dbReference type="InParanoid" id="A0A1E7FFT5"/>
<keyword evidence="5 9" id="KW-0862">Zinc</keyword>
<dbReference type="EC" id="3.4.24.70" evidence="8"/>
<evidence type="ECO:0000259" key="10">
    <source>
        <dbReference type="Pfam" id="PF01432"/>
    </source>
</evidence>
<dbReference type="Gene3D" id="1.10.1370.40">
    <property type="match status" value="1"/>
</dbReference>
<dbReference type="FunFam" id="3.40.390.10:FF:000009">
    <property type="entry name" value="Oligopeptidase A"/>
    <property type="match status" value="1"/>
</dbReference>